<comment type="caution">
    <text evidence="2">The sequence shown here is derived from an EMBL/GenBank/DDBJ whole genome shotgun (WGS) entry which is preliminary data.</text>
</comment>
<name>A0A392W0X4_9FABA</name>
<reference evidence="2 3" key="1">
    <citation type="journal article" date="2018" name="Front. Plant Sci.">
        <title>Red Clover (Trifolium pratense) and Zigzag Clover (T. medium) - A Picture of Genomic Similarities and Differences.</title>
        <authorList>
            <person name="Dluhosova J."/>
            <person name="Istvanek J."/>
            <person name="Nedelnik J."/>
            <person name="Repkova J."/>
        </authorList>
    </citation>
    <scope>NUCLEOTIDE SEQUENCE [LARGE SCALE GENOMIC DNA]</scope>
    <source>
        <strain evidence="3">cv. 10/8</strain>
        <tissue evidence="2">Leaf</tissue>
    </source>
</reference>
<feature type="non-terminal residue" evidence="2">
    <location>
        <position position="42"/>
    </location>
</feature>
<dbReference type="AlphaFoldDB" id="A0A392W0X4"/>
<sequence length="42" mass="4864">MENCVDALEQRLSKAEVAVEQLRQLVLEQQSRPPVTVEQIRE</sequence>
<organism evidence="2 3">
    <name type="scientific">Trifolium medium</name>
    <dbReference type="NCBI Taxonomy" id="97028"/>
    <lineage>
        <taxon>Eukaryota</taxon>
        <taxon>Viridiplantae</taxon>
        <taxon>Streptophyta</taxon>
        <taxon>Embryophyta</taxon>
        <taxon>Tracheophyta</taxon>
        <taxon>Spermatophyta</taxon>
        <taxon>Magnoliopsida</taxon>
        <taxon>eudicotyledons</taxon>
        <taxon>Gunneridae</taxon>
        <taxon>Pentapetalae</taxon>
        <taxon>rosids</taxon>
        <taxon>fabids</taxon>
        <taxon>Fabales</taxon>
        <taxon>Fabaceae</taxon>
        <taxon>Papilionoideae</taxon>
        <taxon>50 kb inversion clade</taxon>
        <taxon>NPAAA clade</taxon>
        <taxon>Hologalegina</taxon>
        <taxon>IRL clade</taxon>
        <taxon>Trifolieae</taxon>
        <taxon>Trifolium</taxon>
    </lineage>
</organism>
<accession>A0A392W0X4</accession>
<evidence type="ECO:0000313" key="2">
    <source>
        <dbReference type="EMBL" id="MCI94288.1"/>
    </source>
</evidence>
<evidence type="ECO:0000256" key="1">
    <source>
        <dbReference type="SAM" id="Coils"/>
    </source>
</evidence>
<keyword evidence="3" id="KW-1185">Reference proteome</keyword>
<dbReference type="EMBL" id="LXQA011352318">
    <property type="protein sequence ID" value="MCI94288.1"/>
    <property type="molecule type" value="Genomic_DNA"/>
</dbReference>
<proteinExistence type="predicted"/>
<protein>
    <submittedName>
        <fullName evidence="2">Uncharacterized protein</fullName>
    </submittedName>
</protein>
<dbReference type="Proteomes" id="UP000265520">
    <property type="component" value="Unassembled WGS sequence"/>
</dbReference>
<feature type="coiled-coil region" evidence="1">
    <location>
        <begin position="5"/>
        <end position="32"/>
    </location>
</feature>
<keyword evidence="1" id="KW-0175">Coiled coil</keyword>
<evidence type="ECO:0000313" key="3">
    <source>
        <dbReference type="Proteomes" id="UP000265520"/>
    </source>
</evidence>